<dbReference type="SUPFAM" id="SSF55261">
    <property type="entry name" value="GAD domain-like"/>
    <property type="match status" value="1"/>
</dbReference>
<dbReference type="CDD" id="cd04317">
    <property type="entry name" value="EcAspRS_like_N"/>
    <property type="match status" value="1"/>
</dbReference>
<dbReference type="NCBIfam" id="TIGR00459">
    <property type="entry name" value="aspS_bact"/>
    <property type="match status" value="1"/>
</dbReference>
<keyword evidence="4 8" id="KW-0547">Nucleotide-binding</keyword>
<evidence type="ECO:0000256" key="1">
    <source>
        <dbReference type="ARBA" id="ARBA00006303"/>
    </source>
</evidence>
<evidence type="ECO:0000256" key="2">
    <source>
        <dbReference type="ARBA" id="ARBA00022490"/>
    </source>
</evidence>
<dbReference type="InterPro" id="IPR002312">
    <property type="entry name" value="Asp/Asn-tRNA-synth_IIb"/>
</dbReference>
<feature type="binding site" evidence="8">
    <location>
        <position position="176"/>
    </location>
    <ligand>
        <name>L-aspartate</name>
        <dbReference type="ChEBI" id="CHEBI:29991"/>
    </ligand>
</feature>
<feature type="domain" description="Aminoacyl-transfer RNA synthetases class-II family profile" evidence="9">
    <location>
        <begin position="143"/>
        <end position="556"/>
    </location>
</feature>
<dbReference type="PANTHER" id="PTHR22594">
    <property type="entry name" value="ASPARTYL/LYSYL-TRNA SYNTHETASE"/>
    <property type="match status" value="1"/>
</dbReference>
<evidence type="ECO:0000256" key="3">
    <source>
        <dbReference type="ARBA" id="ARBA00022598"/>
    </source>
</evidence>
<dbReference type="Proteomes" id="UP000077926">
    <property type="component" value="Chromosome"/>
</dbReference>
<comment type="function">
    <text evidence="8">Catalyzes the attachment of L-aspartate to tRNA(Asp) in a two-step reaction: L-aspartate is first activated by ATP to form Asp-AMP and then transferred to the acceptor end of tRNA(Asp).</text>
</comment>
<keyword evidence="2 8" id="KW-0963">Cytoplasm</keyword>
<dbReference type="RefSeq" id="WP_064462128.1">
    <property type="nucleotide sequence ID" value="NZ_CP017080.1"/>
</dbReference>
<keyword evidence="5 8" id="KW-0067">ATP-binding</keyword>
<dbReference type="KEGG" id="bmur:ABE28_016140"/>
<keyword evidence="6 8" id="KW-0648">Protein biosynthesis</keyword>
<dbReference type="GO" id="GO:0016740">
    <property type="term" value="F:transferase activity"/>
    <property type="evidence" value="ECO:0007669"/>
    <property type="project" value="UniProtKB-ARBA"/>
</dbReference>
<evidence type="ECO:0000256" key="4">
    <source>
        <dbReference type="ARBA" id="ARBA00022741"/>
    </source>
</evidence>
<dbReference type="PROSITE" id="PS50862">
    <property type="entry name" value="AA_TRNA_LIGASE_II"/>
    <property type="match status" value="1"/>
</dbReference>
<dbReference type="EC" id="6.1.1.12" evidence="8"/>
<evidence type="ECO:0000313" key="11">
    <source>
        <dbReference type="Proteomes" id="UP000077926"/>
    </source>
</evidence>
<dbReference type="Pfam" id="PF02938">
    <property type="entry name" value="GAD"/>
    <property type="match status" value="1"/>
</dbReference>
<keyword evidence="7 8" id="KW-0030">Aminoacyl-tRNA synthetase</keyword>
<keyword evidence="3 8" id="KW-0436">Ligase</keyword>
<dbReference type="GO" id="GO:0005524">
    <property type="term" value="F:ATP binding"/>
    <property type="evidence" value="ECO:0007669"/>
    <property type="project" value="UniProtKB-UniRule"/>
</dbReference>
<organism evidence="10 11">
    <name type="scientific">Peribacillus muralis</name>
    <dbReference type="NCBI Taxonomy" id="264697"/>
    <lineage>
        <taxon>Bacteria</taxon>
        <taxon>Bacillati</taxon>
        <taxon>Bacillota</taxon>
        <taxon>Bacilli</taxon>
        <taxon>Bacillales</taxon>
        <taxon>Bacillaceae</taxon>
        <taxon>Peribacillus</taxon>
    </lineage>
</organism>
<dbReference type="Gene3D" id="3.30.1360.30">
    <property type="entry name" value="GAD-like domain"/>
    <property type="match status" value="1"/>
</dbReference>
<dbReference type="Pfam" id="PF00152">
    <property type="entry name" value="tRNA-synt_2"/>
    <property type="match status" value="1"/>
</dbReference>
<dbReference type="AlphaFoldDB" id="A0A1B3XRU6"/>
<dbReference type="EMBL" id="CP017080">
    <property type="protein sequence ID" value="AOH55892.1"/>
    <property type="molecule type" value="Genomic_DNA"/>
</dbReference>
<dbReference type="InterPro" id="IPR047089">
    <property type="entry name" value="Asp-tRNA-ligase_1_N"/>
</dbReference>
<feature type="binding site" evidence="8">
    <location>
        <position position="449"/>
    </location>
    <ligand>
        <name>L-aspartate</name>
        <dbReference type="ChEBI" id="CHEBI:29991"/>
    </ligand>
</feature>
<dbReference type="InterPro" id="IPR006195">
    <property type="entry name" value="aa-tRNA-synth_II"/>
</dbReference>
<reference evidence="10 11" key="1">
    <citation type="submission" date="2016-08" db="EMBL/GenBank/DDBJ databases">
        <title>Complete genome sequence of Bacillus muralis G25-68, a strain with toxicity to nematodes.</title>
        <authorList>
            <person name="Zheng Z."/>
        </authorList>
    </citation>
    <scope>NUCLEOTIDE SEQUENCE [LARGE SCALE GENOMIC DNA]</scope>
    <source>
        <strain evidence="10 11">G25-68</strain>
    </source>
</reference>
<dbReference type="InterPro" id="IPR012340">
    <property type="entry name" value="NA-bd_OB-fold"/>
</dbReference>
<evidence type="ECO:0000256" key="5">
    <source>
        <dbReference type="ARBA" id="ARBA00022840"/>
    </source>
</evidence>
<evidence type="ECO:0000259" key="9">
    <source>
        <dbReference type="PROSITE" id="PS50862"/>
    </source>
</evidence>
<dbReference type="InterPro" id="IPR029351">
    <property type="entry name" value="GAD_dom"/>
</dbReference>
<gene>
    <name evidence="8" type="primary">aspS</name>
    <name evidence="10" type="ORF">ABE28_016140</name>
</gene>
<feature type="binding site" evidence="8">
    <location>
        <position position="231"/>
    </location>
    <ligand>
        <name>ATP</name>
        <dbReference type="ChEBI" id="CHEBI:30616"/>
    </ligand>
</feature>
<feature type="binding site" evidence="8">
    <location>
        <begin position="535"/>
        <end position="538"/>
    </location>
    <ligand>
        <name>ATP</name>
        <dbReference type="ChEBI" id="CHEBI:30616"/>
    </ligand>
</feature>
<dbReference type="CDD" id="cd00777">
    <property type="entry name" value="AspRS_core"/>
    <property type="match status" value="1"/>
</dbReference>
<dbReference type="HAMAP" id="MF_00044">
    <property type="entry name" value="Asp_tRNA_synth_type1"/>
    <property type="match status" value="1"/>
</dbReference>
<feature type="binding site" evidence="8">
    <location>
        <begin position="222"/>
        <end position="224"/>
    </location>
    <ligand>
        <name>ATP</name>
        <dbReference type="ChEBI" id="CHEBI:30616"/>
    </ligand>
</feature>
<comment type="subunit">
    <text evidence="8">Homodimer.</text>
</comment>
<dbReference type="GO" id="GO:0004815">
    <property type="term" value="F:aspartate-tRNA ligase activity"/>
    <property type="evidence" value="ECO:0007669"/>
    <property type="project" value="UniProtKB-UniRule"/>
</dbReference>
<dbReference type="PANTHER" id="PTHR22594:SF5">
    <property type="entry name" value="ASPARTATE--TRNA LIGASE, MITOCHONDRIAL"/>
    <property type="match status" value="1"/>
</dbReference>
<comment type="similarity">
    <text evidence="1 8">Belongs to the class-II aminoacyl-tRNA synthetase family. Type 1 subfamily.</text>
</comment>
<dbReference type="SUPFAM" id="SSF55681">
    <property type="entry name" value="Class II aaRS and biotin synthetases"/>
    <property type="match status" value="1"/>
</dbReference>
<sequence length="589" mass="65951">MFGRTYFNGEVTEAAIGEKVTLKGWVQKRRDLGGVIFIDLRDRSGVVQVVFNPDISAEALATAEKIRNEYVLDIQGTVIKRDEANINPNVSTGTVEVQAESVTILNEAKTPPFIIDERTDVSEDIRLKYRYLDLRRPAMFETLKMRNQTTKAIRDYLDGEGFLDIETPILTKSTPEGARDYLVPSRVHEGEFYALPQSPQIFKQLLMVSGFERYYQIARCFRDEDLRADRQPEFTQIDIETSFMSQEDIINTAEKMMAKVMKDVKGLDVSLPFPRMTYNEAMGRYGSDKPDTRFGMELKDVSEIVKDSDFKVFTGAVASGGQVKAIVVKDGNADYSRKDIDALAEFAAIYGAKGLAWLKVEADGVKGPIAKFFAEDQQQLVAALEAEVGDLILFVADKKGIVADALGALRNKLGKERGLIDQSKFNFLWVTDWPLFEYDEEEGRYYAAHHPFTMPFREDMDKLESDPASVRAQAYDLVLNGYELGGGSLRIFERDVQEKMFKVLGFSEEEANAQFGFLMDAFEYGTPPHGGIALGLDRMVMLLAGRTNLRDTIAFPKTASASDLLVDAPSAVSDKQLAELSLRLAALKK</sequence>
<dbReference type="Gene3D" id="2.40.50.140">
    <property type="entry name" value="Nucleic acid-binding proteins"/>
    <property type="match status" value="1"/>
</dbReference>
<protein>
    <recommendedName>
        <fullName evidence="8">Aspartate--tRNA ligase</fullName>
        <ecNumber evidence="8">6.1.1.12</ecNumber>
    </recommendedName>
    <alternativeName>
        <fullName evidence="8">Aspartyl-tRNA synthetase</fullName>
        <shortName evidence="8">AspRS</shortName>
    </alternativeName>
</protein>
<name>A0A1B3XRU6_9BACI</name>
<dbReference type="PRINTS" id="PR01042">
    <property type="entry name" value="TRNASYNTHASP"/>
</dbReference>
<dbReference type="InterPro" id="IPR047090">
    <property type="entry name" value="AspRS_core"/>
</dbReference>
<dbReference type="Pfam" id="PF01336">
    <property type="entry name" value="tRNA_anti-codon"/>
    <property type="match status" value="1"/>
</dbReference>
<dbReference type="InterPro" id="IPR004365">
    <property type="entry name" value="NA-bd_OB_tRNA"/>
</dbReference>
<keyword evidence="11" id="KW-1185">Reference proteome</keyword>
<feature type="region of interest" description="Aspartate" evidence="8">
    <location>
        <begin position="200"/>
        <end position="203"/>
    </location>
</feature>
<dbReference type="InterPro" id="IPR004524">
    <property type="entry name" value="Asp-tRNA-ligase_1"/>
</dbReference>
<comment type="subcellular location">
    <subcellularLocation>
        <location evidence="8">Cytoplasm</location>
    </subcellularLocation>
</comment>
<evidence type="ECO:0000256" key="8">
    <source>
        <dbReference type="HAMAP-Rule" id="MF_00044"/>
    </source>
</evidence>
<feature type="binding site" evidence="8">
    <location>
        <position position="490"/>
    </location>
    <ligand>
        <name>L-aspartate</name>
        <dbReference type="ChEBI" id="CHEBI:29991"/>
    </ligand>
</feature>
<proteinExistence type="inferred from homology"/>
<dbReference type="GO" id="GO:0006422">
    <property type="term" value="P:aspartyl-tRNA aminoacylation"/>
    <property type="evidence" value="ECO:0007669"/>
    <property type="project" value="UniProtKB-UniRule"/>
</dbReference>
<feature type="binding site" evidence="8">
    <location>
        <position position="222"/>
    </location>
    <ligand>
        <name>L-aspartate</name>
        <dbReference type="ChEBI" id="CHEBI:29991"/>
    </ligand>
</feature>
<dbReference type="GO" id="GO:0005737">
    <property type="term" value="C:cytoplasm"/>
    <property type="evidence" value="ECO:0007669"/>
    <property type="project" value="UniProtKB-SubCell"/>
</dbReference>
<dbReference type="GO" id="GO:0140096">
    <property type="term" value="F:catalytic activity, acting on a protein"/>
    <property type="evidence" value="ECO:0007669"/>
    <property type="project" value="UniProtKB-ARBA"/>
</dbReference>
<dbReference type="SUPFAM" id="SSF50249">
    <property type="entry name" value="Nucleic acid-binding proteins"/>
    <property type="match status" value="1"/>
</dbReference>
<dbReference type="InterPro" id="IPR004115">
    <property type="entry name" value="GAD-like_sf"/>
</dbReference>
<comment type="caution">
    <text evidence="8">Lacks conserved residue(s) required for the propagation of feature annotation.</text>
</comment>
<evidence type="ECO:0000256" key="6">
    <source>
        <dbReference type="ARBA" id="ARBA00022917"/>
    </source>
</evidence>
<dbReference type="STRING" id="264697.ABE28_016140"/>
<evidence type="ECO:0000313" key="10">
    <source>
        <dbReference type="EMBL" id="AOH55892.1"/>
    </source>
</evidence>
<feature type="binding site" evidence="8">
    <location>
        <position position="483"/>
    </location>
    <ligand>
        <name>ATP</name>
        <dbReference type="ChEBI" id="CHEBI:30616"/>
    </ligand>
</feature>
<dbReference type="NCBIfam" id="NF001750">
    <property type="entry name" value="PRK00476.1"/>
    <property type="match status" value="1"/>
</dbReference>
<dbReference type="Gene3D" id="3.30.930.10">
    <property type="entry name" value="Bira Bifunctional Protein, Domain 2"/>
    <property type="match status" value="1"/>
</dbReference>
<accession>A0A1B3XRU6</accession>
<dbReference type="InterPro" id="IPR045864">
    <property type="entry name" value="aa-tRNA-synth_II/BPL/LPL"/>
</dbReference>
<dbReference type="OrthoDB" id="9802326at2"/>
<evidence type="ECO:0000256" key="7">
    <source>
        <dbReference type="ARBA" id="ARBA00023146"/>
    </source>
</evidence>
<dbReference type="InterPro" id="IPR004364">
    <property type="entry name" value="Aa-tRNA-synt_II"/>
</dbReference>
<comment type="catalytic activity">
    <reaction evidence="8">
        <text>tRNA(Asp) + L-aspartate + ATP = L-aspartyl-tRNA(Asp) + AMP + diphosphate</text>
        <dbReference type="Rhea" id="RHEA:19649"/>
        <dbReference type="Rhea" id="RHEA-COMP:9660"/>
        <dbReference type="Rhea" id="RHEA-COMP:9678"/>
        <dbReference type="ChEBI" id="CHEBI:29991"/>
        <dbReference type="ChEBI" id="CHEBI:30616"/>
        <dbReference type="ChEBI" id="CHEBI:33019"/>
        <dbReference type="ChEBI" id="CHEBI:78442"/>
        <dbReference type="ChEBI" id="CHEBI:78516"/>
        <dbReference type="ChEBI" id="CHEBI:456215"/>
        <dbReference type="EC" id="6.1.1.12"/>
    </reaction>
</comment>
<dbReference type="GO" id="GO:0003676">
    <property type="term" value="F:nucleic acid binding"/>
    <property type="evidence" value="ECO:0007669"/>
    <property type="project" value="InterPro"/>
</dbReference>